<proteinExistence type="predicted"/>
<keyword evidence="2" id="KW-1185">Reference proteome</keyword>
<sequence>MDWADLLETGDTPTMKLTDITPPARSFSRWLTEEEIGQVLASDRGWRLAPDGSVVAGKLRRTVIAASLTELGAAALANRWTSRAAAPGSDGSGPTHIMWGVFNARTDADVAAAIAGRS</sequence>
<gene>
    <name evidence="1" type="ORF">E3O32_04040</name>
</gene>
<dbReference type="AlphaFoldDB" id="A0A4R8WCM7"/>
<evidence type="ECO:0000313" key="2">
    <source>
        <dbReference type="Proteomes" id="UP000297643"/>
    </source>
</evidence>
<accession>A0A4R8WCM7</accession>
<comment type="caution">
    <text evidence="1">The sequence shown here is derived from an EMBL/GenBank/DDBJ whole genome shotgun (WGS) entry which is preliminary data.</text>
</comment>
<dbReference type="RefSeq" id="WP_134507253.1">
    <property type="nucleotide sequence ID" value="NZ_SOFM01000010.1"/>
</dbReference>
<organism evidence="1 2">
    <name type="scientific">Cryobacterium mannosilyticum</name>
    <dbReference type="NCBI Taxonomy" id="1259190"/>
    <lineage>
        <taxon>Bacteria</taxon>
        <taxon>Bacillati</taxon>
        <taxon>Actinomycetota</taxon>
        <taxon>Actinomycetes</taxon>
        <taxon>Micrococcales</taxon>
        <taxon>Microbacteriaceae</taxon>
        <taxon>Cryobacterium</taxon>
    </lineage>
</organism>
<dbReference type="EMBL" id="SOFM01000010">
    <property type="protein sequence ID" value="TFC06271.1"/>
    <property type="molecule type" value="Genomic_DNA"/>
</dbReference>
<protein>
    <submittedName>
        <fullName evidence="1">Uncharacterized protein</fullName>
    </submittedName>
</protein>
<name>A0A4R8WCM7_9MICO</name>
<dbReference type="Proteomes" id="UP000297643">
    <property type="component" value="Unassembled WGS sequence"/>
</dbReference>
<evidence type="ECO:0000313" key="1">
    <source>
        <dbReference type="EMBL" id="TFC06271.1"/>
    </source>
</evidence>
<reference evidence="1 2" key="1">
    <citation type="submission" date="2019-03" db="EMBL/GenBank/DDBJ databases">
        <title>Genomics of glacier-inhabiting Cryobacterium strains.</title>
        <authorList>
            <person name="Liu Q."/>
            <person name="Xin Y.-H."/>
        </authorList>
    </citation>
    <scope>NUCLEOTIDE SEQUENCE [LARGE SCALE GENOMIC DNA]</scope>
    <source>
        <strain evidence="1 2">RHLT2-21</strain>
    </source>
</reference>